<feature type="non-terminal residue" evidence="1">
    <location>
        <position position="1"/>
    </location>
</feature>
<protein>
    <submittedName>
        <fullName evidence="1">20776_t:CDS:1</fullName>
    </submittedName>
</protein>
<gene>
    <name evidence="1" type="ORF">RPERSI_LOCUS14824</name>
</gene>
<dbReference type="EMBL" id="CAJVQC010034790">
    <property type="protein sequence ID" value="CAG8757324.1"/>
    <property type="molecule type" value="Genomic_DNA"/>
</dbReference>
<comment type="caution">
    <text evidence="1">The sequence shown here is derived from an EMBL/GenBank/DDBJ whole genome shotgun (WGS) entry which is preliminary data.</text>
</comment>
<name>A0ACA9QLK9_9GLOM</name>
<dbReference type="Proteomes" id="UP000789920">
    <property type="component" value="Unassembled WGS sequence"/>
</dbReference>
<reference evidence="1" key="1">
    <citation type="submission" date="2021-06" db="EMBL/GenBank/DDBJ databases">
        <authorList>
            <person name="Kallberg Y."/>
            <person name="Tangrot J."/>
            <person name="Rosling A."/>
        </authorList>
    </citation>
    <scope>NUCLEOTIDE SEQUENCE</scope>
    <source>
        <strain evidence="1">MA461A</strain>
    </source>
</reference>
<keyword evidence="2" id="KW-1185">Reference proteome</keyword>
<organism evidence="1 2">
    <name type="scientific">Racocetra persica</name>
    <dbReference type="NCBI Taxonomy" id="160502"/>
    <lineage>
        <taxon>Eukaryota</taxon>
        <taxon>Fungi</taxon>
        <taxon>Fungi incertae sedis</taxon>
        <taxon>Mucoromycota</taxon>
        <taxon>Glomeromycotina</taxon>
        <taxon>Glomeromycetes</taxon>
        <taxon>Diversisporales</taxon>
        <taxon>Gigasporaceae</taxon>
        <taxon>Racocetra</taxon>
    </lineage>
</organism>
<evidence type="ECO:0000313" key="1">
    <source>
        <dbReference type="EMBL" id="CAG8757324.1"/>
    </source>
</evidence>
<accession>A0ACA9QLK9</accession>
<sequence>KNIEKIYEELITLTTKALRLLEKQKIAENVPWARSIRKNFNPIKKIVNEVKEYRNRRILPLT</sequence>
<proteinExistence type="predicted"/>
<evidence type="ECO:0000313" key="2">
    <source>
        <dbReference type="Proteomes" id="UP000789920"/>
    </source>
</evidence>